<dbReference type="PANTHER" id="PTHR46111">
    <property type="entry name" value="RIBOSOMAL RNA SMALL SUBUNIT METHYLTRANSFERASE I"/>
    <property type="match status" value="1"/>
</dbReference>
<dbReference type="CDD" id="cd11648">
    <property type="entry name" value="RsmI"/>
    <property type="match status" value="1"/>
</dbReference>
<comment type="catalytic activity">
    <reaction evidence="6">
        <text>cytidine(1402) in 16S rRNA + S-adenosyl-L-methionine = 2'-O-methylcytidine(1402) in 16S rRNA + S-adenosyl-L-homocysteine + H(+)</text>
        <dbReference type="Rhea" id="RHEA:42924"/>
        <dbReference type="Rhea" id="RHEA-COMP:10285"/>
        <dbReference type="Rhea" id="RHEA-COMP:10286"/>
        <dbReference type="ChEBI" id="CHEBI:15378"/>
        <dbReference type="ChEBI" id="CHEBI:57856"/>
        <dbReference type="ChEBI" id="CHEBI:59789"/>
        <dbReference type="ChEBI" id="CHEBI:74495"/>
        <dbReference type="ChEBI" id="CHEBI:82748"/>
        <dbReference type="EC" id="2.1.1.198"/>
    </reaction>
</comment>
<keyword evidence="10" id="KW-1185">Reference proteome</keyword>
<dbReference type="GO" id="GO:0070677">
    <property type="term" value="F:rRNA (cytosine-2'-O-)-methyltransferase activity"/>
    <property type="evidence" value="ECO:0007669"/>
    <property type="project" value="UniProtKB-UniRule"/>
</dbReference>
<sequence>MIILAATPIGNLGDASARLVAALEAATVVAAEDTRTTQRLLQALGIANRPKLIALHDHNEKQRAAELVAQARDEDLLVLSDAGMPTVSDPGYGLVAEAVAQGVTVTAIPGPSAVVTALAVAGLPTDRFTFEGFLPRKTGDRRRALTGLSGEARTMVFFEAPSRLAETLAAMADAFGPGRPAAVCRELTKLHEEVVRGSLGDLAAWAEDGVRGEIVVVVGGAPEREVSRGDALAQVQALVAAGTRLKDAAAEVAAQTGLSSRELYQAALAAR</sequence>
<dbReference type="EMBL" id="BSER01000009">
    <property type="protein sequence ID" value="GLJ95464.1"/>
    <property type="molecule type" value="Genomic_DNA"/>
</dbReference>
<dbReference type="InterPro" id="IPR053910">
    <property type="entry name" value="RsmI_HTH"/>
</dbReference>
<comment type="caution">
    <text evidence="9">The sequence shown here is derived from an EMBL/GenBank/DDBJ whole genome shotgun (WGS) entry which is preliminary data.</text>
</comment>
<feature type="domain" description="Tetrapyrrole methylase" evidence="7">
    <location>
        <begin position="1"/>
        <end position="203"/>
    </location>
</feature>
<dbReference type="InterPro" id="IPR008189">
    <property type="entry name" value="rRNA_ssu_MeTfrase_I"/>
</dbReference>
<dbReference type="HAMAP" id="MF_01877">
    <property type="entry name" value="16SrRNA_methyltr_I"/>
    <property type="match status" value="1"/>
</dbReference>
<evidence type="ECO:0000256" key="5">
    <source>
        <dbReference type="ARBA" id="ARBA00022691"/>
    </source>
</evidence>
<evidence type="ECO:0000256" key="2">
    <source>
        <dbReference type="ARBA" id="ARBA00022552"/>
    </source>
</evidence>
<evidence type="ECO:0000313" key="10">
    <source>
        <dbReference type="Proteomes" id="UP001142291"/>
    </source>
</evidence>
<evidence type="ECO:0000256" key="6">
    <source>
        <dbReference type="HAMAP-Rule" id="MF_01877"/>
    </source>
</evidence>
<keyword evidence="3 6" id="KW-0489">Methyltransferase</keyword>
<comment type="similarity">
    <text evidence="6">Belongs to the methyltransferase superfamily. RsmI family.</text>
</comment>
<dbReference type="InterPro" id="IPR035996">
    <property type="entry name" value="4pyrrol_Methylase_sf"/>
</dbReference>
<accession>A0A9W6HMG7</accession>
<keyword evidence="5 6" id="KW-0949">S-adenosyl-L-methionine</keyword>
<feature type="domain" description="RsmI HTH" evidence="8">
    <location>
        <begin position="232"/>
        <end position="270"/>
    </location>
</feature>
<dbReference type="Proteomes" id="UP001142291">
    <property type="component" value="Unassembled WGS sequence"/>
</dbReference>
<dbReference type="FunFam" id="3.30.950.10:FF:000002">
    <property type="entry name" value="Ribosomal RNA small subunit methyltransferase I"/>
    <property type="match status" value="1"/>
</dbReference>
<dbReference type="AlphaFoldDB" id="A0A9W6HMG7"/>
<evidence type="ECO:0000259" key="8">
    <source>
        <dbReference type="Pfam" id="PF23016"/>
    </source>
</evidence>
<dbReference type="InterPro" id="IPR000878">
    <property type="entry name" value="4pyrrol_Mease"/>
</dbReference>
<organism evidence="9 10">
    <name type="scientific">Microbacterium dextranolyticum</name>
    <dbReference type="NCBI Taxonomy" id="36806"/>
    <lineage>
        <taxon>Bacteria</taxon>
        <taxon>Bacillati</taxon>
        <taxon>Actinomycetota</taxon>
        <taxon>Actinomycetes</taxon>
        <taxon>Micrococcales</taxon>
        <taxon>Microbacteriaceae</taxon>
        <taxon>Microbacterium</taxon>
    </lineage>
</organism>
<dbReference type="Pfam" id="PF00590">
    <property type="entry name" value="TP_methylase"/>
    <property type="match status" value="1"/>
</dbReference>
<dbReference type="Gene3D" id="3.30.950.10">
    <property type="entry name" value="Methyltransferase, Cobalt-precorrin-4 Transmethylase, Domain 2"/>
    <property type="match status" value="1"/>
</dbReference>
<dbReference type="EC" id="2.1.1.198" evidence="6"/>
<comment type="subcellular location">
    <subcellularLocation>
        <location evidence="6">Cytoplasm</location>
    </subcellularLocation>
</comment>
<dbReference type="PIRSF" id="PIRSF005917">
    <property type="entry name" value="MTase_YraL"/>
    <property type="match status" value="1"/>
</dbReference>
<keyword evidence="2 6" id="KW-0698">rRNA processing</keyword>
<dbReference type="Pfam" id="PF23016">
    <property type="entry name" value="RsmI_C"/>
    <property type="match status" value="1"/>
</dbReference>
<dbReference type="RefSeq" id="WP_204964028.1">
    <property type="nucleotide sequence ID" value="NZ_BAAAUR010000001.1"/>
</dbReference>
<evidence type="ECO:0000259" key="7">
    <source>
        <dbReference type="Pfam" id="PF00590"/>
    </source>
</evidence>
<dbReference type="NCBIfam" id="TIGR00096">
    <property type="entry name" value="16S rRNA (cytidine(1402)-2'-O)-methyltransferase"/>
    <property type="match status" value="1"/>
</dbReference>
<evidence type="ECO:0000256" key="1">
    <source>
        <dbReference type="ARBA" id="ARBA00022490"/>
    </source>
</evidence>
<dbReference type="FunFam" id="3.40.1010.10:FF:000007">
    <property type="entry name" value="Ribosomal RNA small subunit methyltransferase I"/>
    <property type="match status" value="1"/>
</dbReference>
<gene>
    <name evidence="6 9" type="primary">rsmI</name>
    <name evidence="9" type="ORF">GCM10017591_15270</name>
</gene>
<proteinExistence type="inferred from homology"/>
<evidence type="ECO:0000313" key="9">
    <source>
        <dbReference type="EMBL" id="GLJ95464.1"/>
    </source>
</evidence>
<comment type="function">
    <text evidence="6">Catalyzes the 2'-O-methylation of the ribose of cytidine 1402 (C1402) in 16S rRNA.</text>
</comment>
<dbReference type="GO" id="GO:0005737">
    <property type="term" value="C:cytoplasm"/>
    <property type="evidence" value="ECO:0007669"/>
    <property type="project" value="UniProtKB-SubCell"/>
</dbReference>
<name>A0A9W6HMG7_9MICO</name>
<dbReference type="SUPFAM" id="SSF53790">
    <property type="entry name" value="Tetrapyrrole methylase"/>
    <property type="match status" value="1"/>
</dbReference>
<keyword evidence="4 6" id="KW-0808">Transferase</keyword>
<evidence type="ECO:0000256" key="3">
    <source>
        <dbReference type="ARBA" id="ARBA00022603"/>
    </source>
</evidence>
<reference evidence="9" key="1">
    <citation type="journal article" date="2014" name="Int. J. Syst. Evol. Microbiol.">
        <title>Complete genome sequence of Corynebacterium casei LMG S-19264T (=DSM 44701T), isolated from a smear-ripened cheese.</title>
        <authorList>
            <consortium name="US DOE Joint Genome Institute (JGI-PGF)"/>
            <person name="Walter F."/>
            <person name="Albersmeier A."/>
            <person name="Kalinowski J."/>
            <person name="Ruckert C."/>
        </authorList>
    </citation>
    <scope>NUCLEOTIDE SEQUENCE</scope>
    <source>
        <strain evidence="9">VKM Ac-1940</strain>
    </source>
</reference>
<protein>
    <recommendedName>
        <fullName evidence="6">Ribosomal RNA small subunit methyltransferase I</fullName>
        <ecNumber evidence="6">2.1.1.198</ecNumber>
    </recommendedName>
    <alternativeName>
        <fullName evidence="6">16S rRNA 2'-O-ribose C1402 methyltransferase</fullName>
    </alternativeName>
    <alternativeName>
        <fullName evidence="6">rRNA (cytidine-2'-O-)-methyltransferase RsmI</fullName>
    </alternativeName>
</protein>
<dbReference type="InterPro" id="IPR018063">
    <property type="entry name" value="SAM_MeTrfase_RsmI_CS"/>
</dbReference>
<dbReference type="InterPro" id="IPR014777">
    <property type="entry name" value="4pyrrole_Mease_sub1"/>
</dbReference>
<dbReference type="PROSITE" id="PS01296">
    <property type="entry name" value="RSMI"/>
    <property type="match status" value="1"/>
</dbReference>
<evidence type="ECO:0000256" key="4">
    <source>
        <dbReference type="ARBA" id="ARBA00022679"/>
    </source>
</evidence>
<dbReference type="PANTHER" id="PTHR46111:SF1">
    <property type="entry name" value="RIBOSOMAL RNA SMALL SUBUNIT METHYLTRANSFERASE I"/>
    <property type="match status" value="1"/>
</dbReference>
<dbReference type="InterPro" id="IPR014776">
    <property type="entry name" value="4pyrrole_Mease_sub2"/>
</dbReference>
<reference evidence="9" key="2">
    <citation type="submission" date="2023-01" db="EMBL/GenBank/DDBJ databases">
        <authorList>
            <person name="Sun Q."/>
            <person name="Evtushenko L."/>
        </authorList>
    </citation>
    <scope>NUCLEOTIDE SEQUENCE</scope>
    <source>
        <strain evidence="9">VKM Ac-1940</strain>
    </source>
</reference>
<keyword evidence="1 6" id="KW-0963">Cytoplasm</keyword>
<dbReference type="Gene3D" id="3.40.1010.10">
    <property type="entry name" value="Cobalt-precorrin-4 Transmethylase, Domain 1"/>
    <property type="match status" value="1"/>
</dbReference>